<dbReference type="PANTHER" id="PTHR42933">
    <property type="entry name" value="SLR6095 PROTEIN"/>
    <property type="match status" value="1"/>
</dbReference>
<dbReference type="PRINTS" id="PR00507">
    <property type="entry name" value="N12N6MTFRASE"/>
</dbReference>
<dbReference type="InterPro" id="IPR029063">
    <property type="entry name" value="SAM-dependent_MTases_sf"/>
</dbReference>
<evidence type="ECO:0000313" key="11">
    <source>
        <dbReference type="Proteomes" id="UP001189143"/>
    </source>
</evidence>
<evidence type="ECO:0000256" key="5">
    <source>
        <dbReference type="ARBA" id="ARBA00022691"/>
    </source>
</evidence>
<evidence type="ECO:0000256" key="2">
    <source>
        <dbReference type="ARBA" id="ARBA00011900"/>
    </source>
</evidence>
<dbReference type="InterPro" id="IPR051537">
    <property type="entry name" value="DNA_Adenine_Mtase"/>
</dbReference>
<feature type="domain" description="DNA methylase adenine-specific" evidence="8">
    <location>
        <begin position="137"/>
        <end position="451"/>
    </location>
</feature>
<evidence type="ECO:0000259" key="8">
    <source>
        <dbReference type="Pfam" id="PF02384"/>
    </source>
</evidence>
<dbReference type="InterPro" id="IPR038333">
    <property type="entry name" value="T1MK-like_N_sf"/>
</dbReference>
<dbReference type="RefSeq" id="WP_317049884.1">
    <property type="nucleotide sequence ID" value="NZ_CAMRXC010000295.1"/>
</dbReference>
<organism evidence="10 11">
    <name type="scientific">Clostridium neonatale</name>
    <dbReference type="NCBI Taxonomy" id="137838"/>
    <lineage>
        <taxon>Bacteria</taxon>
        <taxon>Bacillati</taxon>
        <taxon>Bacillota</taxon>
        <taxon>Clostridia</taxon>
        <taxon>Eubacteriales</taxon>
        <taxon>Clostridiaceae</taxon>
        <taxon>Clostridium</taxon>
    </lineage>
</organism>
<comment type="caution">
    <text evidence="10">The sequence shown here is derived from an EMBL/GenBank/DDBJ whole genome shotgun (WGS) entry which is preliminary data.</text>
</comment>
<dbReference type="InterPro" id="IPR002052">
    <property type="entry name" value="DNA_methylase_N6_adenine_CS"/>
</dbReference>
<gene>
    <name evidence="10" type="ORF">CNEO2_60064</name>
</gene>
<dbReference type="GO" id="GO:0003677">
    <property type="term" value="F:DNA binding"/>
    <property type="evidence" value="ECO:0007669"/>
    <property type="project" value="InterPro"/>
</dbReference>
<evidence type="ECO:0000259" key="9">
    <source>
        <dbReference type="Pfam" id="PF12161"/>
    </source>
</evidence>
<dbReference type="Pfam" id="PF12161">
    <property type="entry name" value="HsdM_N"/>
    <property type="match status" value="1"/>
</dbReference>
<evidence type="ECO:0000256" key="6">
    <source>
        <dbReference type="ARBA" id="ARBA00022747"/>
    </source>
</evidence>
<evidence type="ECO:0000256" key="1">
    <source>
        <dbReference type="ARBA" id="ARBA00006594"/>
    </source>
</evidence>
<keyword evidence="4 10" id="KW-0808">Transferase</keyword>
<dbReference type="Gene3D" id="3.40.50.150">
    <property type="entry name" value="Vaccinia Virus protein VP39"/>
    <property type="match status" value="1"/>
</dbReference>
<dbReference type="InterPro" id="IPR022749">
    <property type="entry name" value="D12N6_MeTrfase_N"/>
</dbReference>
<dbReference type="GO" id="GO:0032259">
    <property type="term" value="P:methylation"/>
    <property type="evidence" value="ECO:0007669"/>
    <property type="project" value="UniProtKB-KW"/>
</dbReference>
<comment type="similarity">
    <text evidence="1">Belongs to the N(4)/N(6)-methyltransferase family.</text>
</comment>
<comment type="catalytic activity">
    <reaction evidence="7">
        <text>a 2'-deoxyadenosine in DNA + S-adenosyl-L-methionine = an N(6)-methyl-2'-deoxyadenosine in DNA + S-adenosyl-L-homocysteine + H(+)</text>
        <dbReference type="Rhea" id="RHEA:15197"/>
        <dbReference type="Rhea" id="RHEA-COMP:12418"/>
        <dbReference type="Rhea" id="RHEA-COMP:12419"/>
        <dbReference type="ChEBI" id="CHEBI:15378"/>
        <dbReference type="ChEBI" id="CHEBI:57856"/>
        <dbReference type="ChEBI" id="CHEBI:59789"/>
        <dbReference type="ChEBI" id="CHEBI:90615"/>
        <dbReference type="ChEBI" id="CHEBI:90616"/>
        <dbReference type="EC" id="2.1.1.72"/>
    </reaction>
</comment>
<keyword evidence="3 10" id="KW-0489">Methyltransferase</keyword>
<keyword evidence="6" id="KW-0680">Restriction system</keyword>
<evidence type="ECO:0000256" key="3">
    <source>
        <dbReference type="ARBA" id="ARBA00022603"/>
    </source>
</evidence>
<accession>A0AAD2DFD2</accession>
<dbReference type="GO" id="GO:0008170">
    <property type="term" value="F:N-methyltransferase activity"/>
    <property type="evidence" value="ECO:0007669"/>
    <property type="project" value="InterPro"/>
</dbReference>
<evidence type="ECO:0000256" key="4">
    <source>
        <dbReference type="ARBA" id="ARBA00022679"/>
    </source>
</evidence>
<dbReference type="PROSITE" id="PS00092">
    <property type="entry name" value="N6_MTASE"/>
    <property type="match status" value="1"/>
</dbReference>
<proteinExistence type="inferred from homology"/>
<dbReference type="InterPro" id="IPR003356">
    <property type="entry name" value="DNA_methylase_A-5"/>
</dbReference>
<protein>
    <recommendedName>
        <fullName evidence="2">site-specific DNA-methyltransferase (adenine-specific)</fullName>
        <ecNumber evidence="2">2.1.1.72</ecNumber>
    </recommendedName>
</protein>
<dbReference type="GO" id="GO:0009307">
    <property type="term" value="P:DNA restriction-modification system"/>
    <property type="evidence" value="ECO:0007669"/>
    <property type="project" value="UniProtKB-KW"/>
</dbReference>
<dbReference type="AlphaFoldDB" id="A0AAD2DFD2"/>
<reference evidence="10" key="1">
    <citation type="submission" date="2022-10" db="EMBL/GenBank/DDBJ databases">
        <authorList>
            <person name="Aires J."/>
            <person name="Mesa V."/>
        </authorList>
    </citation>
    <scope>NUCLEOTIDE SEQUENCE</scope>
    <source>
        <strain evidence="10">Clostridium neonatale JD116</strain>
    </source>
</reference>
<evidence type="ECO:0000313" key="10">
    <source>
        <dbReference type="EMBL" id="CAI3673476.1"/>
    </source>
</evidence>
<dbReference type="EC" id="2.1.1.72" evidence="2"/>
<dbReference type="GO" id="GO:0009007">
    <property type="term" value="F:site-specific DNA-methyltransferase (adenine-specific) activity"/>
    <property type="evidence" value="ECO:0007669"/>
    <property type="project" value="UniProtKB-EC"/>
</dbReference>
<feature type="domain" description="N6 adenine-specific DNA methyltransferase N-terminal" evidence="9">
    <location>
        <begin position="6"/>
        <end position="129"/>
    </location>
</feature>
<dbReference type="Pfam" id="PF02384">
    <property type="entry name" value="N6_Mtase"/>
    <property type="match status" value="1"/>
</dbReference>
<evidence type="ECO:0000256" key="7">
    <source>
        <dbReference type="ARBA" id="ARBA00047942"/>
    </source>
</evidence>
<dbReference type="EMBL" id="CAMTCP010000270">
    <property type="protein sequence ID" value="CAI3673476.1"/>
    <property type="molecule type" value="Genomic_DNA"/>
</dbReference>
<dbReference type="Gene3D" id="1.20.1260.30">
    <property type="match status" value="1"/>
</dbReference>
<name>A0AAD2DFD2_9CLOT</name>
<keyword evidence="5" id="KW-0949">S-adenosyl-L-methionine</keyword>
<dbReference type="Proteomes" id="UP001189143">
    <property type="component" value="Unassembled WGS sequence"/>
</dbReference>
<sequence>MITGELKSKIDRIWETFWTGGITNPLEVIEQFTYLLFIKDLDENETIEESNAGLLCIPFEGMFPNDRQYLRWSKFKNEEAGEMYRIVSEEVFPFIKNIHGDKQSAYSRYMGDAMFKIPTPLMLSKIVDAIDKLDMSDKDAKGDLYEYLLSKVATAGTNGQFRTPRHIIKMMAELMKPTPEDIIVDPAMGTAGFLVGAEEFLREKHSDLFLVQGLKDHFNNKMFNGFDMDRTMLRIGAMNMMLHGVDNPNIEYKDSLSEVNTDKEKYTLVLANPPFKGSLDYEAISADLLKITKTKKTELLFLALFLRILKTGGRCASIVPDGVLFGSTGGHKSIRKEIVENHKLEAIISMPSGVFKPYAGVSTAIIIFTKTGIGGTDKVWFYDMKADGYSLDDKRNPIEDNDIHDIIERFNNLDKEADRKRTEQSFFVPVEEIRENGYDISINKYKEIEYEEVQYDASSVILDRVKALEEEITKGLKELEGMLEV</sequence>
<dbReference type="PANTHER" id="PTHR42933:SF3">
    <property type="entry name" value="TYPE I RESTRICTION ENZYME MJAVIII METHYLASE SUBUNIT"/>
    <property type="match status" value="1"/>
</dbReference>
<dbReference type="SUPFAM" id="SSF53335">
    <property type="entry name" value="S-adenosyl-L-methionine-dependent methyltransferases"/>
    <property type="match status" value="1"/>
</dbReference>